<keyword evidence="4 10" id="KW-0547">Nucleotide-binding</keyword>
<proteinExistence type="inferred from homology"/>
<feature type="domain" description="DAGKc" evidence="13">
    <location>
        <begin position="33"/>
        <end position="103"/>
    </location>
</feature>
<dbReference type="InterPro" id="IPR016064">
    <property type="entry name" value="NAD/diacylglycerol_kinase_sf"/>
</dbReference>
<evidence type="ECO:0000256" key="1">
    <source>
        <dbReference type="ARBA" id="ARBA00005175"/>
    </source>
</evidence>
<comment type="similarity">
    <text evidence="2 10">Belongs to the eukaryotic diacylglycerol kinase family.</text>
</comment>
<evidence type="ECO:0000256" key="5">
    <source>
        <dbReference type="ARBA" id="ARBA00022777"/>
    </source>
</evidence>
<keyword evidence="6 10" id="KW-0067">ATP-binding</keyword>
<dbReference type="UniPathway" id="UPA00230"/>
<dbReference type="InterPro" id="IPR056383">
    <property type="entry name" value="DGKI-like_dom"/>
</dbReference>
<dbReference type="PROSITE" id="PS50146">
    <property type="entry name" value="DAGK"/>
    <property type="match status" value="1"/>
</dbReference>
<dbReference type="SUPFAM" id="SSF111331">
    <property type="entry name" value="NAD kinase/diacylglycerol kinase-like"/>
    <property type="match status" value="1"/>
</dbReference>
<organism evidence="14 15">
    <name type="scientific">Sinocyclocheilus rhinocerous</name>
    <dbReference type="NCBI Taxonomy" id="307959"/>
    <lineage>
        <taxon>Eukaryota</taxon>
        <taxon>Metazoa</taxon>
        <taxon>Chordata</taxon>
        <taxon>Craniata</taxon>
        <taxon>Vertebrata</taxon>
        <taxon>Euteleostomi</taxon>
        <taxon>Actinopterygii</taxon>
        <taxon>Neopterygii</taxon>
        <taxon>Teleostei</taxon>
        <taxon>Ostariophysi</taxon>
        <taxon>Cypriniformes</taxon>
        <taxon>Cyprinidae</taxon>
        <taxon>Cyprininae</taxon>
        <taxon>Sinocyclocheilus</taxon>
    </lineage>
</organism>
<dbReference type="GO" id="GO:0046486">
    <property type="term" value="P:glycerolipid metabolic process"/>
    <property type="evidence" value="ECO:0007669"/>
    <property type="project" value="UniProtKB-UniPathway"/>
</dbReference>
<dbReference type="GO" id="GO:0004143">
    <property type="term" value="F:ATP-dependent diacylglycerol kinase activity"/>
    <property type="evidence" value="ECO:0007669"/>
    <property type="project" value="UniProtKB-EC"/>
</dbReference>
<dbReference type="InterPro" id="IPR017438">
    <property type="entry name" value="ATP-NAD_kinase_N"/>
</dbReference>
<dbReference type="EC" id="2.7.1.107" evidence="10"/>
<evidence type="ECO:0000256" key="11">
    <source>
        <dbReference type="SAM" id="MobiDB-lite"/>
    </source>
</evidence>
<dbReference type="Gene3D" id="2.60.200.40">
    <property type="match status" value="1"/>
</dbReference>
<dbReference type="GO" id="GO:0098978">
    <property type="term" value="C:glutamatergic synapse"/>
    <property type="evidence" value="ECO:0007669"/>
    <property type="project" value="TreeGrafter"/>
</dbReference>
<evidence type="ECO:0000256" key="12">
    <source>
        <dbReference type="SAM" id="Phobius"/>
    </source>
</evidence>
<dbReference type="SMART" id="SM00045">
    <property type="entry name" value="DAGKa"/>
    <property type="match status" value="1"/>
</dbReference>
<evidence type="ECO:0000256" key="10">
    <source>
        <dbReference type="RuleBase" id="RU361128"/>
    </source>
</evidence>
<evidence type="ECO:0000256" key="2">
    <source>
        <dbReference type="ARBA" id="ARBA00009280"/>
    </source>
</evidence>
<dbReference type="InterPro" id="IPR000756">
    <property type="entry name" value="Diacylglycerol_kin_accessory"/>
</dbReference>
<evidence type="ECO:0000256" key="8">
    <source>
        <dbReference type="ARBA" id="ARBA00023411"/>
    </source>
</evidence>
<gene>
    <name evidence="14" type="primary">dgkza</name>
</gene>
<comment type="catalytic activity">
    <reaction evidence="8">
        <text>a 1,2-diacyl-sn-glycerol + ATP = a 1,2-diacyl-sn-glycero-3-phosphate + ADP + H(+)</text>
        <dbReference type="Rhea" id="RHEA:10272"/>
        <dbReference type="ChEBI" id="CHEBI:15378"/>
        <dbReference type="ChEBI" id="CHEBI:17815"/>
        <dbReference type="ChEBI" id="CHEBI:30616"/>
        <dbReference type="ChEBI" id="CHEBI:58608"/>
        <dbReference type="ChEBI" id="CHEBI:456216"/>
        <dbReference type="EC" id="2.7.1.107"/>
    </reaction>
    <physiologicalReaction direction="left-to-right" evidence="8">
        <dbReference type="Rhea" id="RHEA:10273"/>
    </physiologicalReaction>
</comment>
<comment type="catalytic activity">
    <reaction evidence="7">
        <text>1,2-di-(9Z-octadecenoyl)-sn-glycerol + ATP = 1,2-di-(9Z-octadecenoyl)-sn-glycero-3-phosphate + ADP + H(+)</text>
        <dbReference type="Rhea" id="RHEA:40327"/>
        <dbReference type="ChEBI" id="CHEBI:15378"/>
        <dbReference type="ChEBI" id="CHEBI:30616"/>
        <dbReference type="ChEBI" id="CHEBI:52333"/>
        <dbReference type="ChEBI" id="CHEBI:74546"/>
        <dbReference type="ChEBI" id="CHEBI:456216"/>
    </reaction>
    <physiologicalReaction direction="left-to-right" evidence="7">
        <dbReference type="Rhea" id="RHEA:40328"/>
    </physiologicalReaction>
</comment>
<evidence type="ECO:0000313" key="14">
    <source>
        <dbReference type="Ensembl" id="ENSSRHP00000036601.1"/>
    </source>
</evidence>
<dbReference type="FunFam" id="2.60.200.40:FF:000002">
    <property type="entry name" value="Diacylglycerol kinase"/>
    <property type="match status" value="1"/>
</dbReference>
<evidence type="ECO:0000259" key="13">
    <source>
        <dbReference type="PROSITE" id="PS50146"/>
    </source>
</evidence>
<dbReference type="GO" id="GO:0005524">
    <property type="term" value="F:ATP binding"/>
    <property type="evidence" value="ECO:0007669"/>
    <property type="project" value="UniProtKB-KW"/>
</dbReference>
<dbReference type="Gene3D" id="1.25.40.20">
    <property type="entry name" value="Ankyrin repeat-containing domain"/>
    <property type="match status" value="1"/>
</dbReference>
<dbReference type="AlphaFoldDB" id="A0A673IFR8"/>
<dbReference type="SMART" id="SM00046">
    <property type="entry name" value="DAGKc"/>
    <property type="match status" value="1"/>
</dbReference>
<keyword evidence="5 10" id="KW-0418">Kinase</keyword>
<dbReference type="Proteomes" id="UP000472270">
    <property type="component" value="Unassembled WGS sequence"/>
</dbReference>
<name>A0A673IFR8_9TELE</name>
<comment type="pathway">
    <text evidence="1">Lipid metabolism; glycerolipid metabolism.</text>
</comment>
<dbReference type="SMART" id="SM00248">
    <property type="entry name" value="ANK"/>
    <property type="match status" value="2"/>
</dbReference>
<evidence type="ECO:0000256" key="4">
    <source>
        <dbReference type="ARBA" id="ARBA00022741"/>
    </source>
</evidence>
<feature type="repeat" description="ANK" evidence="9">
    <location>
        <begin position="615"/>
        <end position="647"/>
    </location>
</feature>
<dbReference type="GO" id="GO:0005886">
    <property type="term" value="C:plasma membrane"/>
    <property type="evidence" value="ECO:0007669"/>
    <property type="project" value="TreeGrafter"/>
</dbReference>
<keyword evidence="12" id="KW-0472">Membrane</keyword>
<sequence>MWHFKHTKIIQSFLWYLNPRQVFDLSQGGPQEGSVGWILSALDQLQLNPSPAVAVLPLGTGNDLARTLNWGGGYTDEPLSKILSHVEDGNIVQLDRWNLIVKPNSEAGSEERDEQVTDKLPLDIFNNYFSLGFDAHVTLEFHESREANPEKFNSRFRNKMFYAGTAFSDFLMGSSKDLAKHIRVVCDGTDLTSKVQDLKLQCLVFLNIPRYCAGTMPWGNPSEHHDFEPQRHDDGCIEVIGFTMTSLATLQVGGHGERLNQCREVTLTTFKPIPMQVDGEPCKLAPSVIHISLRNQANMVQKTKRRTSIPLLNDQQPFPERLRIRVNRISMHDYEALHYDKEKLREASIPLGLIVVPGDSDLETCRAHIERLQEEGDGTKSKALSSQRLSPKWCFLDSTTADRFYRIDRAQEHLNYVTEISQDELFVLDPELVVTETVSTSPGMPDLVDSSGDAPSDPRKFAFPSSSSSPPNSPGPRVAELQRKRVSSDSSVAEALAHSDSLRSAKPALSRVGGVHRSNTTAADFKPTKIRVPCGFPSLWFPIVWHMFISVFVCMTGSFSLQLKELHKKGADLCVQDPVGHTLLHYAVEVGSKEIVRYIIDNAPTDILDVTERENGETVLHKAASLCQRTICHYLVEAGASLMKTDLQGDTPKHRAEKAKDPELAAYLENRQHYQMIQREDQETAV</sequence>
<dbReference type="InterPro" id="IPR036770">
    <property type="entry name" value="Ankyrin_rpt-contain_sf"/>
</dbReference>
<dbReference type="InterPro" id="IPR002110">
    <property type="entry name" value="Ankyrin_rpt"/>
</dbReference>
<dbReference type="PROSITE" id="PS50088">
    <property type="entry name" value="ANK_REPEAT"/>
    <property type="match status" value="1"/>
</dbReference>
<evidence type="ECO:0000256" key="9">
    <source>
        <dbReference type="PROSITE-ProRule" id="PRU00023"/>
    </source>
</evidence>
<protein>
    <recommendedName>
        <fullName evidence="10">Diacylglycerol kinase</fullName>
        <shortName evidence="10">DAG kinase</shortName>
        <ecNumber evidence="10">2.7.1.107</ecNumber>
    </recommendedName>
</protein>
<dbReference type="Pfam" id="PF12796">
    <property type="entry name" value="Ank_2"/>
    <property type="match status" value="1"/>
</dbReference>
<evidence type="ECO:0000256" key="3">
    <source>
        <dbReference type="ARBA" id="ARBA00022679"/>
    </source>
</evidence>
<dbReference type="Ensembl" id="ENSSRHT00000037665.1">
    <property type="protein sequence ID" value="ENSSRHP00000036601.1"/>
    <property type="gene ID" value="ENSSRHG00000018021.1"/>
</dbReference>
<evidence type="ECO:0000256" key="7">
    <source>
        <dbReference type="ARBA" id="ARBA00023371"/>
    </source>
</evidence>
<keyword evidence="3 10" id="KW-0808">Transferase</keyword>
<dbReference type="InterPro" id="IPR001206">
    <property type="entry name" value="Diacylglycerol_kinase_cat_dom"/>
</dbReference>
<dbReference type="Pfam" id="PF23578">
    <property type="entry name" value="DGKI"/>
    <property type="match status" value="1"/>
</dbReference>
<dbReference type="PANTHER" id="PTHR11255">
    <property type="entry name" value="DIACYLGLYCEROL KINASE"/>
    <property type="match status" value="1"/>
</dbReference>
<dbReference type="Pfam" id="PF00781">
    <property type="entry name" value="DAGK_cat"/>
    <property type="match status" value="1"/>
</dbReference>
<dbReference type="PANTHER" id="PTHR11255:SF43">
    <property type="entry name" value="DIACYLGLYCEROL KINASE ZETA"/>
    <property type="match status" value="1"/>
</dbReference>
<reference evidence="14" key="1">
    <citation type="submission" date="2025-08" db="UniProtKB">
        <authorList>
            <consortium name="Ensembl"/>
        </authorList>
    </citation>
    <scope>IDENTIFICATION</scope>
</reference>
<keyword evidence="15" id="KW-1185">Reference proteome</keyword>
<keyword evidence="12" id="KW-0812">Transmembrane</keyword>
<evidence type="ECO:0000313" key="15">
    <source>
        <dbReference type="Proteomes" id="UP000472270"/>
    </source>
</evidence>
<feature type="transmembrane region" description="Helical" evidence="12">
    <location>
        <begin position="539"/>
        <end position="561"/>
    </location>
</feature>
<keyword evidence="12" id="KW-1133">Transmembrane helix</keyword>
<accession>A0A673IFR8</accession>
<dbReference type="Gene3D" id="3.40.50.10330">
    <property type="entry name" value="Probable inorganic polyphosphate/atp-NAD kinase, domain 1"/>
    <property type="match status" value="1"/>
</dbReference>
<dbReference type="FunFam" id="1.25.40.20:FF:000034">
    <property type="entry name" value="Diacylglycerol kinase"/>
    <property type="match status" value="1"/>
</dbReference>
<dbReference type="GO" id="GO:0007200">
    <property type="term" value="P:phospholipase C-activating G protein-coupled receptor signaling pathway"/>
    <property type="evidence" value="ECO:0007669"/>
    <property type="project" value="InterPro"/>
</dbReference>
<dbReference type="SUPFAM" id="SSF48403">
    <property type="entry name" value="Ankyrin repeat"/>
    <property type="match status" value="1"/>
</dbReference>
<evidence type="ECO:0000256" key="6">
    <source>
        <dbReference type="ARBA" id="ARBA00022840"/>
    </source>
</evidence>
<reference evidence="14" key="2">
    <citation type="submission" date="2025-09" db="UniProtKB">
        <authorList>
            <consortium name="Ensembl"/>
        </authorList>
    </citation>
    <scope>IDENTIFICATION</scope>
</reference>
<keyword evidence="9" id="KW-0040">ANK repeat</keyword>
<dbReference type="InterPro" id="IPR037607">
    <property type="entry name" value="DGK"/>
</dbReference>
<dbReference type="Pfam" id="PF00609">
    <property type="entry name" value="DAGK_acc"/>
    <property type="match status" value="1"/>
</dbReference>
<feature type="region of interest" description="Disordered" evidence="11">
    <location>
        <begin position="437"/>
        <end position="478"/>
    </location>
</feature>